<keyword evidence="4" id="KW-0186">Copper</keyword>
<evidence type="ECO:0000256" key="5">
    <source>
        <dbReference type="SAM" id="MobiDB-lite"/>
    </source>
</evidence>
<keyword evidence="2 4" id="KW-1133">Transmembrane helix</keyword>
<evidence type="ECO:0000313" key="6">
    <source>
        <dbReference type="Proteomes" id="UP001652621"/>
    </source>
</evidence>
<protein>
    <recommendedName>
        <fullName evidence="4">Copper transport protein</fullName>
    </recommendedName>
</protein>
<reference evidence="7" key="1">
    <citation type="submission" date="2025-08" db="UniProtKB">
        <authorList>
            <consortium name="RefSeq"/>
        </authorList>
    </citation>
    <scope>IDENTIFICATION</scope>
    <source>
        <strain evidence="7">Aabys</strain>
        <tissue evidence="7">Whole body</tissue>
    </source>
</reference>
<name>A0ABM3VQ98_MUSDO</name>
<feature type="transmembrane region" description="Helical" evidence="4">
    <location>
        <begin position="160"/>
        <end position="179"/>
    </location>
</feature>
<evidence type="ECO:0000256" key="2">
    <source>
        <dbReference type="ARBA" id="ARBA00022989"/>
    </source>
</evidence>
<accession>A0ABM3VQ98</accession>
<keyword evidence="1 4" id="KW-0812">Transmembrane</keyword>
<proteinExistence type="inferred from homology"/>
<evidence type="ECO:0000256" key="1">
    <source>
        <dbReference type="ARBA" id="ARBA00022692"/>
    </source>
</evidence>
<dbReference type="PANTHER" id="PTHR12483:SF115">
    <property type="entry name" value="COPPER TRANSPORT PROTEIN"/>
    <property type="match status" value="1"/>
</dbReference>
<organism evidence="6 7">
    <name type="scientific">Musca domestica</name>
    <name type="common">House fly</name>
    <dbReference type="NCBI Taxonomy" id="7370"/>
    <lineage>
        <taxon>Eukaryota</taxon>
        <taxon>Metazoa</taxon>
        <taxon>Ecdysozoa</taxon>
        <taxon>Arthropoda</taxon>
        <taxon>Hexapoda</taxon>
        <taxon>Insecta</taxon>
        <taxon>Pterygota</taxon>
        <taxon>Neoptera</taxon>
        <taxon>Endopterygota</taxon>
        <taxon>Diptera</taxon>
        <taxon>Brachycera</taxon>
        <taxon>Muscomorpha</taxon>
        <taxon>Muscoidea</taxon>
        <taxon>Muscidae</taxon>
        <taxon>Musca</taxon>
    </lineage>
</organism>
<dbReference type="GeneID" id="131806996"/>
<sequence>MNHGNGNGMGNGMGNGNGHGNGGGMGGMHHGACPMNMAFHFGHKECILWEGWLPETVTEFVFSALALFAAAFLYEAIKFVREYLLRRSAEKDAAKRGNNTTRGIVCPKEDESPSSSSRSPLLSEKTYIEKILAKPHLIQASFNLIQIIMSYLLMLVFMTYNYWLCLSVVLGLALGYLFFGWIKQDAYDSECCQ</sequence>
<comment type="subcellular location">
    <subcellularLocation>
        <location evidence="4">Membrane</location>
        <topology evidence="4">Multi-pass membrane protein</topology>
    </subcellularLocation>
</comment>
<feature type="transmembrane region" description="Helical" evidence="4">
    <location>
        <begin position="60"/>
        <end position="77"/>
    </location>
</feature>
<evidence type="ECO:0000256" key="3">
    <source>
        <dbReference type="ARBA" id="ARBA00023136"/>
    </source>
</evidence>
<gene>
    <name evidence="7" type="primary">LOC131806996</name>
</gene>
<dbReference type="RefSeq" id="XP_058987979.1">
    <property type="nucleotide sequence ID" value="XM_059131996.1"/>
</dbReference>
<dbReference type="InterPro" id="IPR007274">
    <property type="entry name" value="Cop_transporter"/>
</dbReference>
<evidence type="ECO:0000313" key="7">
    <source>
        <dbReference type="RefSeq" id="XP_058987979.1"/>
    </source>
</evidence>
<comment type="similarity">
    <text evidence="4">Belongs to the copper transporter (Ctr) (TC 1.A.56) family. SLC31A subfamily.</text>
</comment>
<dbReference type="PANTHER" id="PTHR12483">
    <property type="entry name" value="SOLUTE CARRIER FAMILY 31 COPPER TRANSPORTERS"/>
    <property type="match status" value="1"/>
</dbReference>
<keyword evidence="6" id="KW-1185">Reference proteome</keyword>
<keyword evidence="4" id="KW-0813">Transport</keyword>
<keyword evidence="4" id="KW-0187">Copper transport</keyword>
<feature type="region of interest" description="Disordered" evidence="5">
    <location>
        <begin position="96"/>
        <end position="120"/>
    </location>
</feature>
<dbReference type="Pfam" id="PF04145">
    <property type="entry name" value="Ctr"/>
    <property type="match status" value="1"/>
</dbReference>
<keyword evidence="3 4" id="KW-0472">Membrane</keyword>
<dbReference type="Proteomes" id="UP001652621">
    <property type="component" value="Unplaced"/>
</dbReference>
<keyword evidence="4" id="KW-0406">Ion transport</keyword>
<evidence type="ECO:0000256" key="4">
    <source>
        <dbReference type="RuleBase" id="RU367022"/>
    </source>
</evidence>